<dbReference type="AlphaFoldDB" id="A0A1C3XTV3"/>
<reference evidence="5" key="1">
    <citation type="submission" date="2016-08" db="EMBL/GenBank/DDBJ databases">
        <authorList>
            <person name="Varghese N."/>
            <person name="Submissions Spin"/>
        </authorList>
    </citation>
    <scope>NUCLEOTIDE SEQUENCE [LARGE SCALE GENOMIC DNA]</scope>
    <source>
        <strain evidence="5">ERR11</strain>
    </source>
</reference>
<evidence type="ECO:0000313" key="4">
    <source>
        <dbReference type="EMBL" id="SCB55434.1"/>
    </source>
</evidence>
<gene>
    <name evidence="4" type="ORF">GA0061098_104116</name>
</gene>
<proteinExistence type="inferred from homology"/>
<accession>A0A1C3XTV3</accession>
<organism evidence="4 5">
    <name type="scientific">Bradyrhizobium shewense</name>
    <dbReference type="NCBI Taxonomy" id="1761772"/>
    <lineage>
        <taxon>Bacteria</taxon>
        <taxon>Pseudomonadati</taxon>
        <taxon>Pseudomonadota</taxon>
        <taxon>Alphaproteobacteria</taxon>
        <taxon>Hyphomicrobiales</taxon>
        <taxon>Nitrobacteraceae</taxon>
        <taxon>Bradyrhizobium</taxon>
    </lineage>
</organism>
<name>A0A1C3XTV3_9BRAD</name>
<dbReference type="InterPro" id="IPR016161">
    <property type="entry name" value="Ald_DH/histidinol_DH"/>
</dbReference>
<evidence type="ECO:0000259" key="3">
    <source>
        <dbReference type="Pfam" id="PF00171"/>
    </source>
</evidence>
<keyword evidence="5" id="KW-1185">Reference proteome</keyword>
<dbReference type="Pfam" id="PF00171">
    <property type="entry name" value="Aldedh"/>
    <property type="match status" value="1"/>
</dbReference>
<dbReference type="InterPro" id="IPR016163">
    <property type="entry name" value="Ald_DH_C"/>
</dbReference>
<dbReference type="PANTHER" id="PTHR43353:SF5">
    <property type="entry name" value="SUCCINATE-SEMIALDEHYDE DEHYDROGENASE, MITOCHONDRIAL"/>
    <property type="match status" value="1"/>
</dbReference>
<dbReference type="GO" id="GO:0009450">
    <property type="term" value="P:gamma-aminobutyric acid catabolic process"/>
    <property type="evidence" value="ECO:0007669"/>
    <property type="project" value="TreeGrafter"/>
</dbReference>
<dbReference type="SUPFAM" id="SSF53720">
    <property type="entry name" value="ALDH-like"/>
    <property type="match status" value="1"/>
</dbReference>
<dbReference type="Proteomes" id="UP000199184">
    <property type="component" value="Unassembled WGS sequence"/>
</dbReference>
<dbReference type="PANTHER" id="PTHR43353">
    <property type="entry name" value="SUCCINATE-SEMIALDEHYDE DEHYDROGENASE, MITOCHONDRIAL"/>
    <property type="match status" value="1"/>
</dbReference>
<dbReference type="GO" id="GO:0005829">
    <property type="term" value="C:cytosol"/>
    <property type="evidence" value="ECO:0007669"/>
    <property type="project" value="TreeGrafter"/>
</dbReference>
<feature type="domain" description="Aldehyde dehydrogenase" evidence="3">
    <location>
        <begin position="1"/>
        <end position="42"/>
    </location>
</feature>
<dbReference type="EMBL" id="FMAI01000041">
    <property type="protein sequence ID" value="SCB55434.1"/>
    <property type="molecule type" value="Genomic_DNA"/>
</dbReference>
<dbReference type="GO" id="GO:0004777">
    <property type="term" value="F:succinate-semialdehyde dehydrogenase (NAD+) activity"/>
    <property type="evidence" value="ECO:0007669"/>
    <property type="project" value="TreeGrafter"/>
</dbReference>
<evidence type="ECO:0000313" key="5">
    <source>
        <dbReference type="Proteomes" id="UP000199184"/>
    </source>
</evidence>
<evidence type="ECO:0000256" key="1">
    <source>
        <dbReference type="ARBA" id="ARBA00009986"/>
    </source>
</evidence>
<keyword evidence="2" id="KW-0560">Oxidoreductase</keyword>
<protein>
    <submittedName>
        <fullName evidence="4">Aldehyde dehydrogenase family protein</fullName>
    </submittedName>
</protein>
<dbReference type="Gene3D" id="3.40.309.10">
    <property type="entry name" value="Aldehyde Dehydrogenase, Chain A, domain 2"/>
    <property type="match status" value="1"/>
</dbReference>
<sequence length="47" mass="5002">MVGVNTGLITTEVAPFGGVKESGLGREGSRHGMEEYVEIKYVMMAGL</sequence>
<dbReference type="InterPro" id="IPR015590">
    <property type="entry name" value="Aldehyde_DH_dom"/>
</dbReference>
<evidence type="ECO:0000256" key="2">
    <source>
        <dbReference type="ARBA" id="ARBA00023002"/>
    </source>
</evidence>
<dbReference type="InterPro" id="IPR050740">
    <property type="entry name" value="Aldehyde_DH_Superfamily"/>
</dbReference>
<comment type="similarity">
    <text evidence="1">Belongs to the aldehyde dehydrogenase family.</text>
</comment>